<evidence type="ECO:0000313" key="2">
    <source>
        <dbReference type="Proteomes" id="UP000053660"/>
    </source>
</evidence>
<name>A0A0B1TJZ8_OESDE</name>
<organism evidence="1 2">
    <name type="scientific">Oesophagostomum dentatum</name>
    <name type="common">Nodular worm</name>
    <dbReference type="NCBI Taxonomy" id="61180"/>
    <lineage>
        <taxon>Eukaryota</taxon>
        <taxon>Metazoa</taxon>
        <taxon>Ecdysozoa</taxon>
        <taxon>Nematoda</taxon>
        <taxon>Chromadorea</taxon>
        <taxon>Rhabditida</taxon>
        <taxon>Rhabditina</taxon>
        <taxon>Rhabditomorpha</taxon>
        <taxon>Strongyloidea</taxon>
        <taxon>Strongylidae</taxon>
        <taxon>Oesophagostomum</taxon>
    </lineage>
</organism>
<accession>A0A0B1TJZ8</accession>
<keyword evidence="2" id="KW-1185">Reference proteome</keyword>
<dbReference type="Proteomes" id="UP000053660">
    <property type="component" value="Unassembled WGS sequence"/>
</dbReference>
<dbReference type="AlphaFoldDB" id="A0A0B1TJZ8"/>
<evidence type="ECO:0000313" key="1">
    <source>
        <dbReference type="EMBL" id="KHJ95720.1"/>
    </source>
</evidence>
<protein>
    <submittedName>
        <fullName evidence="1">Uncharacterized protein</fullName>
    </submittedName>
</protein>
<gene>
    <name evidence="1" type="ORF">OESDEN_04330</name>
</gene>
<dbReference type="EMBL" id="KN549872">
    <property type="protein sequence ID" value="KHJ95720.1"/>
    <property type="molecule type" value="Genomic_DNA"/>
</dbReference>
<proteinExistence type="predicted"/>
<sequence length="74" mass="8729">MWFQNVGLCSCRQETSGRRHIFSFRLSCREPTWRRVCCRSTINACFQFVLEAISLDQSWLPFRVKLTPLTLTLS</sequence>
<reference evidence="1 2" key="1">
    <citation type="submission" date="2014-03" db="EMBL/GenBank/DDBJ databases">
        <title>Draft genome of the hookworm Oesophagostomum dentatum.</title>
        <authorList>
            <person name="Mitreva M."/>
        </authorList>
    </citation>
    <scope>NUCLEOTIDE SEQUENCE [LARGE SCALE GENOMIC DNA]</scope>
    <source>
        <strain evidence="1 2">OD-Hann</strain>
    </source>
</reference>